<keyword evidence="12" id="KW-0902">Two-component regulatory system</keyword>
<evidence type="ECO:0000256" key="2">
    <source>
        <dbReference type="ARBA" id="ARBA00004651"/>
    </source>
</evidence>
<dbReference type="EMBL" id="FTPL01000001">
    <property type="protein sequence ID" value="SIT74984.1"/>
    <property type="molecule type" value="Genomic_DNA"/>
</dbReference>
<dbReference type="InterPro" id="IPR003594">
    <property type="entry name" value="HATPase_dom"/>
</dbReference>
<dbReference type="InterPro" id="IPR005467">
    <property type="entry name" value="His_kinase_dom"/>
</dbReference>
<proteinExistence type="predicted"/>
<evidence type="ECO:0000259" key="17">
    <source>
        <dbReference type="PROSITE" id="PS50109"/>
    </source>
</evidence>
<keyword evidence="6" id="KW-0808">Transferase</keyword>
<dbReference type="PANTHER" id="PTHR24421:SF37">
    <property type="entry name" value="SENSOR HISTIDINE KINASE NARS"/>
    <property type="match status" value="1"/>
</dbReference>
<evidence type="ECO:0000256" key="6">
    <source>
        <dbReference type="ARBA" id="ARBA00022679"/>
    </source>
</evidence>
<comment type="subcellular location">
    <subcellularLocation>
        <location evidence="2">Cell membrane</location>
        <topology evidence="2">Multi-pass membrane protein</topology>
    </subcellularLocation>
</comment>
<keyword evidence="14" id="KW-0175">Coiled coil</keyword>
<dbReference type="GO" id="GO:0005524">
    <property type="term" value="F:ATP binding"/>
    <property type="evidence" value="ECO:0007669"/>
    <property type="project" value="UniProtKB-KW"/>
</dbReference>
<gene>
    <name evidence="18" type="ORF">SAMN05428946_1124</name>
</gene>
<evidence type="ECO:0000256" key="12">
    <source>
        <dbReference type="ARBA" id="ARBA00023012"/>
    </source>
</evidence>
<feature type="coiled-coil region" evidence="14">
    <location>
        <begin position="107"/>
        <end position="141"/>
    </location>
</feature>
<dbReference type="InterPro" id="IPR011712">
    <property type="entry name" value="Sig_transdc_His_kin_sub3_dim/P"/>
</dbReference>
<dbReference type="GO" id="GO:0000155">
    <property type="term" value="F:phosphorelay sensor kinase activity"/>
    <property type="evidence" value="ECO:0007669"/>
    <property type="project" value="InterPro"/>
</dbReference>
<evidence type="ECO:0000256" key="4">
    <source>
        <dbReference type="ARBA" id="ARBA00022475"/>
    </source>
</evidence>
<feature type="compositionally biased region" description="Basic and acidic residues" evidence="15">
    <location>
        <begin position="366"/>
        <end position="375"/>
    </location>
</feature>
<feature type="region of interest" description="Disordered" evidence="15">
    <location>
        <begin position="336"/>
        <end position="375"/>
    </location>
</feature>
<dbReference type="InterPro" id="IPR017202">
    <property type="entry name" value="LiaS/VraS"/>
</dbReference>
<evidence type="ECO:0000313" key="18">
    <source>
        <dbReference type="EMBL" id="SIT74984.1"/>
    </source>
</evidence>
<evidence type="ECO:0000256" key="16">
    <source>
        <dbReference type="SAM" id="Phobius"/>
    </source>
</evidence>
<name>A0A1U7PIN8_9BACI</name>
<keyword evidence="13 16" id="KW-0472">Membrane</keyword>
<organism evidence="18 19">
    <name type="scientific">Edaphobacillus lindanitolerans</name>
    <dbReference type="NCBI Taxonomy" id="550447"/>
    <lineage>
        <taxon>Bacteria</taxon>
        <taxon>Bacillati</taxon>
        <taxon>Bacillota</taxon>
        <taxon>Bacilli</taxon>
        <taxon>Bacillales</taxon>
        <taxon>Bacillaceae</taxon>
        <taxon>Edaphobacillus</taxon>
    </lineage>
</organism>
<evidence type="ECO:0000256" key="5">
    <source>
        <dbReference type="ARBA" id="ARBA00022553"/>
    </source>
</evidence>
<keyword evidence="8" id="KW-0547">Nucleotide-binding</keyword>
<dbReference type="PROSITE" id="PS50109">
    <property type="entry name" value="HIS_KIN"/>
    <property type="match status" value="1"/>
</dbReference>
<dbReference type="GO" id="GO:0005886">
    <property type="term" value="C:plasma membrane"/>
    <property type="evidence" value="ECO:0007669"/>
    <property type="project" value="UniProtKB-SubCell"/>
</dbReference>
<evidence type="ECO:0000256" key="10">
    <source>
        <dbReference type="ARBA" id="ARBA00022840"/>
    </source>
</evidence>
<dbReference type="CDD" id="cd16917">
    <property type="entry name" value="HATPase_UhpB-NarQ-NarX-like"/>
    <property type="match status" value="1"/>
</dbReference>
<comment type="catalytic activity">
    <reaction evidence="1">
        <text>ATP + protein L-histidine = ADP + protein N-phospho-L-histidine.</text>
        <dbReference type="EC" id="2.7.13.3"/>
    </reaction>
</comment>
<keyword evidence="11 16" id="KW-1133">Transmembrane helix</keyword>
<dbReference type="GO" id="GO:0046983">
    <property type="term" value="F:protein dimerization activity"/>
    <property type="evidence" value="ECO:0007669"/>
    <property type="project" value="InterPro"/>
</dbReference>
<feature type="transmembrane region" description="Helical" evidence="16">
    <location>
        <begin position="9"/>
        <end position="29"/>
    </location>
</feature>
<dbReference type="PIRSF" id="PIRSF037431">
    <property type="entry name" value="STHK_LiaS"/>
    <property type="match status" value="1"/>
</dbReference>
<dbReference type="Pfam" id="PF02518">
    <property type="entry name" value="HATPase_c"/>
    <property type="match status" value="1"/>
</dbReference>
<evidence type="ECO:0000256" key="11">
    <source>
        <dbReference type="ARBA" id="ARBA00022989"/>
    </source>
</evidence>
<evidence type="ECO:0000256" key="15">
    <source>
        <dbReference type="SAM" id="MobiDB-lite"/>
    </source>
</evidence>
<protein>
    <recommendedName>
        <fullName evidence="3">histidine kinase</fullName>
        <ecNumber evidence="3">2.7.13.3</ecNumber>
    </recommendedName>
</protein>
<feature type="transmembrane region" description="Helical" evidence="16">
    <location>
        <begin position="49"/>
        <end position="71"/>
    </location>
</feature>
<evidence type="ECO:0000256" key="13">
    <source>
        <dbReference type="ARBA" id="ARBA00023136"/>
    </source>
</evidence>
<keyword evidence="7 16" id="KW-0812">Transmembrane</keyword>
<keyword evidence="19" id="KW-1185">Reference proteome</keyword>
<evidence type="ECO:0000256" key="14">
    <source>
        <dbReference type="SAM" id="Coils"/>
    </source>
</evidence>
<dbReference type="STRING" id="550447.SAMN05428946_1124"/>
<dbReference type="SMART" id="SM00387">
    <property type="entry name" value="HATPase_c"/>
    <property type="match status" value="1"/>
</dbReference>
<keyword evidence="5" id="KW-0597">Phosphoprotein</keyword>
<dbReference type="OrthoDB" id="9795828at2"/>
<evidence type="ECO:0000256" key="9">
    <source>
        <dbReference type="ARBA" id="ARBA00022777"/>
    </source>
</evidence>
<dbReference type="SUPFAM" id="SSF55874">
    <property type="entry name" value="ATPase domain of HSP90 chaperone/DNA topoisomerase II/histidine kinase"/>
    <property type="match status" value="1"/>
</dbReference>
<dbReference type="Gene3D" id="3.30.565.10">
    <property type="entry name" value="Histidine kinase-like ATPase, C-terminal domain"/>
    <property type="match status" value="1"/>
</dbReference>
<dbReference type="EC" id="2.7.13.3" evidence="3"/>
<sequence length="375" mass="41584">MKSFITRGFLLSFLFLLIAGGILFLLLGFPQEDTWMPLIKEVRYGMPPAVWILAVAVALGWCLSAWSTLLVRSVGKTVERRLALLTGGRDAQTGEAAPLPNQTERVLADVERLLGTQRERLKQISDERAETQEELVQERLVQERQRLARELHDSVSQQLFAASMLLSAMAEKERQEKGSPSKVLEQVEKTVQQAQVEMRALLLHLRPAALNDKTLADGLRELLRELDEKVHFAIRGRIEDVPLSKGAEDHLFRIAQETLSNALRHAKATELDVLFVERDGIAIFRVQDNGVGFREGDGRAGSYGLRNVRERAVEIGGTCKVVSVPSQGTIIEVKVPASPHLEEDGAESGETERPSGGVEGTALLNLEREETEGSR</sequence>
<evidence type="ECO:0000256" key="1">
    <source>
        <dbReference type="ARBA" id="ARBA00000085"/>
    </source>
</evidence>
<dbReference type="InterPro" id="IPR050482">
    <property type="entry name" value="Sensor_HK_TwoCompSys"/>
</dbReference>
<evidence type="ECO:0000256" key="3">
    <source>
        <dbReference type="ARBA" id="ARBA00012438"/>
    </source>
</evidence>
<evidence type="ECO:0000313" key="19">
    <source>
        <dbReference type="Proteomes" id="UP000187550"/>
    </source>
</evidence>
<dbReference type="Proteomes" id="UP000187550">
    <property type="component" value="Unassembled WGS sequence"/>
</dbReference>
<dbReference type="Gene3D" id="1.20.5.1930">
    <property type="match status" value="1"/>
</dbReference>
<dbReference type="PANTHER" id="PTHR24421">
    <property type="entry name" value="NITRATE/NITRITE SENSOR PROTEIN NARX-RELATED"/>
    <property type="match status" value="1"/>
</dbReference>
<feature type="domain" description="Histidine kinase" evidence="17">
    <location>
        <begin position="146"/>
        <end position="339"/>
    </location>
</feature>
<keyword evidence="10" id="KW-0067">ATP-binding</keyword>
<dbReference type="AlphaFoldDB" id="A0A1U7PIN8"/>
<dbReference type="InterPro" id="IPR036890">
    <property type="entry name" value="HATPase_C_sf"/>
</dbReference>
<keyword evidence="9 18" id="KW-0418">Kinase</keyword>
<dbReference type="Pfam" id="PF07730">
    <property type="entry name" value="HisKA_3"/>
    <property type="match status" value="1"/>
</dbReference>
<evidence type="ECO:0000256" key="7">
    <source>
        <dbReference type="ARBA" id="ARBA00022692"/>
    </source>
</evidence>
<evidence type="ECO:0000256" key="8">
    <source>
        <dbReference type="ARBA" id="ARBA00022741"/>
    </source>
</evidence>
<keyword evidence="4" id="KW-1003">Cell membrane</keyword>
<accession>A0A1U7PIN8</accession>
<dbReference type="RefSeq" id="WP_076757331.1">
    <property type="nucleotide sequence ID" value="NZ_FTPL01000001.1"/>
</dbReference>
<reference evidence="19" key="1">
    <citation type="submission" date="2017-01" db="EMBL/GenBank/DDBJ databases">
        <authorList>
            <person name="Varghese N."/>
            <person name="Submissions S."/>
        </authorList>
    </citation>
    <scope>NUCLEOTIDE SEQUENCE [LARGE SCALE GENOMIC DNA]</scope>
    <source>
        <strain evidence="19">MNA4</strain>
    </source>
</reference>